<dbReference type="OrthoDB" id="5800347at2"/>
<evidence type="ECO:0000313" key="4">
    <source>
        <dbReference type="EMBL" id="SMR99745.1"/>
    </source>
</evidence>
<keyword evidence="6" id="KW-1185">Reference proteome</keyword>
<sequence length="601" mass="67803">MGKQFPSIEQLLNIARPDRVALCPAGRMVSYSQLVANPESDQFERVGFVFDSSHNIHHRIIETGNIRQFLWLSTQQLLVLWDQGRFDDRYHLYSLNTDNLSDAISLRQISPLEIRHFTAFQSGVIFSTRDDQQLHYIDLTTSTHLTCEYSDYGDQVISLISNKLSPDICAVTLSGKEAGINHIYQLTISSSGKLQWLPVETPEAYDLCAKAFSDCNQWLFVQGKAQNKRYAQQLVWQISQSGYQCLTKNLDRDAEIIGYGNQGLLIRYVDQLSARLAFVTSDNLTNIQMEQSSRIDADISGMVIAFIGQSHTTFPEIYRLNMQDGMLINISQNTLALSDFDFGQTEQFNWLSSDGLPLQGVLRFTGDKTRLAHAPLAVVIHGGPKDFSEHQLFSQCHWYAPYLALLARGYVILEPNYRGSLGRGQEFTQANIGAIGVMDRQDICSAVETLAQHLSIDRNNTVCIGWSQGGFIAAYSGFHSQIFSKIIAGAAISDWYTYARSTDIPDFVDDYLPHSKPLTQEQLAASSVTALSPQNKPATLIFHGQDDFRVPPICGRELLNYCKTNQVKHQGYFIEGMKHRIERPSQMKLVLEKTLQWLLEP</sequence>
<dbReference type="AlphaFoldDB" id="A0A1Y6IQ32"/>
<accession>A0A1Y6IQ32</accession>
<evidence type="ECO:0000313" key="6">
    <source>
        <dbReference type="Proteomes" id="UP001283366"/>
    </source>
</evidence>
<dbReference type="GO" id="GO:0004252">
    <property type="term" value="F:serine-type endopeptidase activity"/>
    <property type="evidence" value="ECO:0007669"/>
    <property type="project" value="InterPro"/>
</dbReference>
<dbReference type="Gene3D" id="3.40.50.1820">
    <property type="entry name" value="alpha/beta hydrolase"/>
    <property type="match status" value="1"/>
</dbReference>
<dbReference type="PROSITE" id="PS00708">
    <property type="entry name" value="PRO_ENDOPEP_SER"/>
    <property type="match status" value="1"/>
</dbReference>
<dbReference type="InterPro" id="IPR001375">
    <property type="entry name" value="Peptidase_S9_cat"/>
</dbReference>
<dbReference type="Proteomes" id="UP000196125">
    <property type="component" value="Unassembled WGS sequence"/>
</dbReference>
<dbReference type="Proteomes" id="UP001283366">
    <property type="component" value="Unassembled WGS sequence"/>
</dbReference>
<dbReference type="PANTHER" id="PTHR42776">
    <property type="entry name" value="SERINE PEPTIDASE S9 FAMILY MEMBER"/>
    <property type="match status" value="1"/>
</dbReference>
<organism evidence="4 5">
    <name type="scientific">Vibrio mangrovi</name>
    <dbReference type="NCBI Taxonomy" id="474394"/>
    <lineage>
        <taxon>Bacteria</taxon>
        <taxon>Pseudomonadati</taxon>
        <taxon>Pseudomonadota</taxon>
        <taxon>Gammaproteobacteria</taxon>
        <taxon>Vibrionales</taxon>
        <taxon>Vibrionaceae</taxon>
        <taxon>Vibrio</taxon>
    </lineage>
</organism>
<reference evidence="4 5" key="1">
    <citation type="submission" date="2017-05" db="EMBL/GenBank/DDBJ databases">
        <authorList>
            <person name="Song R."/>
            <person name="Chenine A.L."/>
            <person name="Ruprecht R.M."/>
        </authorList>
    </citation>
    <scope>NUCLEOTIDE SEQUENCE [LARGE SCALE GENOMIC DNA]</scope>
    <source>
        <strain evidence="4 5">CECT 7927</strain>
    </source>
</reference>
<dbReference type="SUPFAM" id="SSF53474">
    <property type="entry name" value="alpha/beta-Hydrolases"/>
    <property type="match status" value="1"/>
</dbReference>
<keyword evidence="1 3" id="KW-0378">Hydrolase</keyword>
<evidence type="ECO:0000313" key="5">
    <source>
        <dbReference type="Proteomes" id="UP000196125"/>
    </source>
</evidence>
<dbReference type="InterPro" id="IPR002471">
    <property type="entry name" value="Pept_S9_AS"/>
</dbReference>
<name>A0A1Y6IQ32_9VIBR</name>
<dbReference type="GO" id="GO:0006508">
    <property type="term" value="P:proteolysis"/>
    <property type="evidence" value="ECO:0007669"/>
    <property type="project" value="InterPro"/>
</dbReference>
<evidence type="ECO:0000259" key="2">
    <source>
        <dbReference type="Pfam" id="PF00326"/>
    </source>
</evidence>
<dbReference type="SUPFAM" id="SSF82171">
    <property type="entry name" value="DPP6 N-terminal domain-like"/>
    <property type="match status" value="1"/>
</dbReference>
<dbReference type="PANTHER" id="PTHR42776:SF27">
    <property type="entry name" value="DIPEPTIDYL PEPTIDASE FAMILY MEMBER 6"/>
    <property type="match status" value="1"/>
</dbReference>
<proteinExistence type="predicted"/>
<dbReference type="RefSeq" id="WP_087479751.1">
    <property type="nucleotide sequence ID" value="NZ_AP024883.1"/>
</dbReference>
<dbReference type="EMBL" id="JAWRCO010000001">
    <property type="protein sequence ID" value="MDW6003464.1"/>
    <property type="molecule type" value="Genomic_DNA"/>
</dbReference>
<protein>
    <submittedName>
        <fullName evidence="3">Alpha/beta fold hydrolase</fullName>
    </submittedName>
    <submittedName>
        <fullName evidence="4">Prolyl oligopeptidase family protein</fullName>
    </submittedName>
</protein>
<feature type="domain" description="Peptidase S9 prolyl oligopeptidase catalytic" evidence="2">
    <location>
        <begin position="404"/>
        <end position="600"/>
    </location>
</feature>
<dbReference type="InterPro" id="IPR029058">
    <property type="entry name" value="AB_hydrolase_fold"/>
</dbReference>
<gene>
    <name evidence="3" type="ORF">SBX37_11455</name>
    <name evidence="4" type="ORF">VIM7927_00976</name>
</gene>
<evidence type="ECO:0000313" key="3">
    <source>
        <dbReference type="EMBL" id="MDW6003464.1"/>
    </source>
</evidence>
<dbReference type="EMBL" id="FXXI01000001">
    <property type="protein sequence ID" value="SMR99745.1"/>
    <property type="molecule type" value="Genomic_DNA"/>
</dbReference>
<dbReference type="Pfam" id="PF00326">
    <property type="entry name" value="Peptidase_S9"/>
    <property type="match status" value="1"/>
</dbReference>
<reference evidence="3 6" key="2">
    <citation type="submission" date="2023-11" db="EMBL/GenBank/DDBJ databases">
        <title>Plant-associative lifestyle of Vibrio porteresiae and its evolutionary dynamics.</title>
        <authorList>
            <person name="Rameshkumar N."/>
            <person name="Kirti K."/>
        </authorList>
    </citation>
    <scope>NUCLEOTIDE SEQUENCE [LARGE SCALE GENOMIC DNA]</scope>
    <source>
        <strain evidence="3 6">MSSRF38</strain>
    </source>
</reference>
<evidence type="ECO:0000256" key="1">
    <source>
        <dbReference type="ARBA" id="ARBA00022801"/>
    </source>
</evidence>